<dbReference type="RefSeq" id="WP_189564368.1">
    <property type="nucleotide sequence ID" value="NZ_BMXF01000002.1"/>
</dbReference>
<reference evidence="2 3" key="1">
    <citation type="journal article" date="2014" name="Int. J. Syst. Evol. Microbiol.">
        <title>Complete genome sequence of Corynebacterium casei LMG S-19264T (=DSM 44701T), isolated from a smear-ripened cheese.</title>
        <authorList>
            <consortium name="US DOE Joint Genome Institute (JGI-PGF)"/>
            <person name="Walter F."/>
            <person name="Albersmeier A."/>
            <person name="Kalinowski J."/>
            <person name="Ruckert C."/>
        </authorList>
    </citation>
    <scope>NUCLEOTIDE SEQUENCE [LARGE SCALE GENOMIC DNA]</scope>
    <source>
        <strain evidence="2 3">KCTC 12866</strain>
    </source>
</reference>
<dbReference type="AlphaFoldDB" id="A0A8J3D8R2"/>
<organism evidence="2 3">
    <name type="scientific">Persicitalea jodogahamensis</name>
    <dbReference type="NCBI Taxonomy" id="402147"/>
    <lineage>
        <taxon>Bacteria</taxon>
        <taxon>Pseudomonadati</taxon>
        <taxon>Bacteroidota</taxon>
        <taxon>Cytophagia</taxon>
        <taxon>Cytophagales</taxon>
        <taxon>Spirosomataceae</taxon>
        <taxon>Persicitalea</taxon>
    </lineage>
</organism>
<evidence type="ECO:0000313" key="3">
    <source>
        <dbReference type="Proteomes" id="UP000598271"/>
    </source>
</evidence>
<dbReference type="Proteomes" id="UP000598271">
    <property type="component" value="Unassembled WGS sequence"/>
</dbReference>
<sequence length="181" mass="20269">MNTFSNSRDREIAQLRKEVNELKSELGKLTEAFKIIRGKVLGADVPMEITKSSADEQAVKPTTNQVSYSKPQEVIHTFYLSTPNADGSFNNSSANASYKEGASIYKFQNIKGNQAKFKIDEHEASVRLALAYPDKNIDPVCDASNAFDPKARKIYTEENGIAELVGDRWKVITKARIRYES</sequence>
<keyword evidence="1" id="KW-0175">Coiled coil</keyword>
<proteinExistence type="predicted"/>
<accession>A0A8J3D8R2</accession>
<comment type="caution">
    <text evidence="2">The sequence shown here is derived from an EMBL/GenBank/DDBJ whole genome shotgun (WGS) entry which is preliminary data.</text>
</comment>
<evidence type="ECO:0000256" key="1">
    <source>
        <dbReference type="SAM" id="Coils"/>
    </source>
</evidence>
<dbReference type="EMBL" id="BMXF01000002">
    <property type="protein sequence ID" value="GHB67208.1"/>
    <property type="molecule type" value="Genomic_DNA"/>
</dbReference>
<name>A0A8J3D8R2_9BACT</name>
<protein>
    <submittedName>
        <fullName evidence="2">Uncharacterized protein</fullName>
    </submittedName>
</protein>
<feature type="coiled-coil region" evidence="1">
    <location>
        <begin position="5"/>
        <end position="32"/>
    </location>
</feature>
<evidence type="ECO:0000313" key="2">
    <source>
        <dbReference type="EMBL" id="GHB67208.1"/>
    </source>
</evidence>
<gene>
    <name evidence="2" type="ORF">GCM10007390_20630</name>
</gene>
<keyword evidence="3" id="KW-1185">Reference proteome</keyword>